<evidence type="ECO:0000256" key="1">
    <source>
        <dbReference type="SAM" id="MobiDB-lite"/>
    </source>
</evidence>
<name>A0AAD4JZ89_9MUSC</name>
<sequence>MKYAIIALALFAVVHAASEVGQFVPRAVYTLDSEGHQSAVHPVSARLLRRLRRQVFTSSSSSSSTTTDSNGQVHFTSSNTVRNPDGTATFQQTAQHITSGPELASRFGDDSATSSQAASPSLGSSVSAGNYNQGQYNQGQYNQGQYTGSNTGSSLPHHTFTSVVGTVDTSGKINQQVTSGYLNSQGQYVQKKTTTTN</sequence>
<accession>A0AAD4JZ89</accession>
<protein>
    <submittedName>
        <fullName evidence="3">Uncharacterized protein</fullName>
    </submittedName>
</protein>
<feature type="compositionally biased region" description="Polar residues" evidence="1">
    <location>
        <begin position="70"/>
        <end position="98"/>
    </location>
</feature>
<feature type="region of interest" description="Disordered" evidence="1">
    <location>
        <begin position="56"/>
        <end position="154"/>
    </location>
</feature>
<dbReference type="AlphaFoldDB" id="A0AAD4JZ89"/>
<comment type="caution">
    <text evidence="3">The sequence shown here is derived from an EMBL/GenBank/DDBJ whole genome shotgun (WGS) entry which is preliminary data.</text>
</comment>
<evidence type="ECO:0000256" key="2">
    <source>
        <dbReference type="SAM" id="SignalP"/>
    </source>
</evidence>
<evidence type="ECO:0000313" key="4">
    <source>
        <dbReference type="Proteomes" id="UP001200034"/>
    </source>
</evidence>
<dbReference type="Proteomes" id="UP001200034">
    <property type="component" value="Unassembled WGS sequence"/>
</dbReference>
<keyword evidence="2" id="KW-0732">Signal</keyword>
<reference evidence="3" key="1">
    <citation type="journal article" date="2021" name="Mol. Ecol. Resour.">
        <title>Phylogenomic analyses of the genus Drosophila reveals genomic signals of climate adaptation.</title>
        <authorList>
            <person name="Li F."/>
            <person name="Rane R.V."/>
            <person name="Luria V."/>
            <person name="Xiong Z."/>
            <person name="Chen J."/>
            <person name="Li Z."/>
            <person name="Catullo R.A."/>
            <person name="Griffin P.C."/>
            <person name="Schiffer M."/>
            <person name="Pearce S."/>
            <person name="Lee S.F."/>
            <person name="McElroy K."/>
            <person name="Stocker A."/>
            <person name="Shirriffs J."/>
            <person name="Cockerell F."/>
            <person name="Coppin C."/>
            <person name="Sgro C.M."/>
            <person name="Karger A."/>
            <person name="Cain J.W."/>
            <person name="Weber J.A."/>
            <person name="Santpere G."/>
            <person name="Kirschner M.W."/>
            <person name="Hoffmann A.A."/>
            <person name="Oakeshott J.G."/>
            <person name="Zhang G."/>
        </authorList>
    </citation>
    <scope>NUCLEOTIDE SEQUENCE</scope>
    <source>
        <strain evidence="3">BGI-SZ-2011g</strain>
    </source>
</reference>
<dbReference type="EMBL" id="JAJJHW010002585">
    <property type="protein sequence ID" value="KAH8370396.1"/>
    <property type="molecule type" value="Genomic_DNA"/>
</dbReference>
<keyword evidence="4" id="KW-1185">Reference proteome</keyword>
<proteinExistence type="predicted"/>
<gene>
    <name evidence="3" type="ORF">KR093_003302</name>
</gene>
<evidence type="ECO:0000313" key="3">
    <source>
        <dbReference type="EMBL" id="KAH8370396.1"/>
    </source>
</evidence>
<organism evidence="3 4">
    <name type="scientific">Drosophila rubida</name>
    <dbReference type="NCBI Taxonomy" id="30044"/>
    <lineage>
        <taxon>Eukaryota</taxon>
        <taxon>Metazoa</taxon>
        <taxon>Ecdysozoa</taxon>
        <taxon>Arthropoda</taxon>
        <taxon>Hexapoda</taxon>
        <taxon>Insecta</taxon>
        <taxon>Pterygota</taxon>
        <taxon>Neoptera</taxon>
        <taxon>Endopterygota</taxon>
        <taxon>Diptera</taxon>
        <taxon>Brachycera</taxon>
        <taxon>Muscomorpha</taxon>
        <taxon>Ephydroidea</taxon>
        <taxon>Drosophilidae</taxon>
        <taxon>Drosophila</taxon>
    </lineage>
</organism>
<feature type="compositionally biased region" description="Low complexity" evidence="1">
    <location>
        <begin position="57"/>
        <end position="69"/>
    </location>
</feature>
<feature type="chain" id="PRO_5042048114" evidence="2">
    <location>
        <begin position="17"/>
        <end position="197"/>
    </location>
</feature>
<feature type="signal peptide" evidence="2">
    <location>
        <begin position="1"/>
        <end position="16"/>
    </location>
</feature>
<feature type="compositionally biased region" description="Low complexity" evidence="1">
    <location>
        <begin position="114"/>
        <end position="146"/>
    </location>
</feature>